<dbReference type="STRING" id="62324.A0A182R8Z6"/>
<evidence type="ECO:0000259" key="5">
    <source>
        <dbReference type="PROSITE" id="PS51910"/>
    </source>
</evidence>
<name>A0A182R8Z6_ANOFN</name>
<organism evidence="6">
    <name type="scientific">Anopheles funestus</name>
    <name type="common">African malaria mosquito</name>
    <dbReference type="NCBI Taxonomy" id="62324"/>
    <lineage>
        <taxon>Eukaryota</taxon>
        <taxon>Metazoa</taxon>
        <taxon>Ecdysozoa</taxon>
        <taxon>Arthropoda</taxon>
        <taxon>Hexapoda</taxon>
        <taxon>Insecta</taxon>
        <taxon>Pterygota</taxon>
        <taxon>Neoptera</taxon>
        <taxon>Endopterygota</taxon>
        <taxon>Diptera</taxon>
        <taxon>Nematocera</taxon>
        <taxon>Culicoidea</taxon>
        <taxon>Culicidae</taxon>
        <taxon>Anophelinae</taxon>
        <taxon>Anopheles</taxon>
    </lineage>
</organism>
<dbReference type="GO" id="GO:0006032">
    <property type="term" value="P:chitin catabolic process"/>
    <property type="evidence" value="ECO:0007669"/>
    <property type="project" value="TreeGrafter"/>
</dbReference>
<dbReference type="InterPro" id="IPR011583">
    <property type="entry name" value="Chitinase_II/V-like_cat"/>
</dbReference>
<evidence type="ECO:0000313" key="6">
    <source>
        <dbReference type="EnsemblMetazoa" id="AFUN002656-PA"/>
    </source>
</evidence>
<sequence length="755" mass="83233">MGARRYSPFPFPILCMVLSAVWLVFGGSHVEGAHTTPGLFLTVKSCNFCMTKVDHVKCVSSECQCYIVRCAALRKGVSKKKSGLKIIASFGGSVVPSELFAFLTCDEKRRGAFVNNLIEFTLAHGFHGVDLAWLYPAPQERDQYIRLLRDIRCACDRNGLVFTVTVPSRPSVIEVNYPVEKLEKFADFVILCTNDYRKLRKTSIMAPLYSSSPGSSNSIDYHVDRWKMAGLSCKKIVIVIQTMTLTYKLYIQNEYRVGTPALQLKIRPYYKICRKLYSGSLEIWDSNAKSPYAFRDLSWYSYENEKSIKEKVGFVVQQGLAGLAVFYYDEDDPINICGDGQYPLTAIVVAALQSQYLPPSVITDSQIYHYDSPSLTPPSQLDYRHYSEVNSNQPLAVYVEDKQPNNKAFLPDVSKIHSGTQFVTQQQQHKSSSLSFNAKESSSPVQISEPISSNGYSSVERMFYDAESGSDEYQDGFNFAYEEIELGPGADMVLTNTEASMVVKDPVALPSTVQLFSEAVQSQNSHTCQLFSEQPRNHPVVYTSGASCKGCSTSKPCPHCASLPSFVSHAEQHSSSICPCKYPGIKIFATGHAATPATTTTTTTMAPPVIHFFTMAPPTLKPPTCCHGCQQCVKVVATSSADVPNVAGHSLPCPCTTPAPVGAQGHLYSEHSFVSSGPGVQIQAQAVAGSPIVHFTPFEVKLCPHDGILHDPHDRRSYYLCKRGLPMSDENKFSCAHGYIFSEASKKCVPEGSFK</sequence>
<dbReference type="EnsemblMetazoa" id="AFUN002656-RA">
    <property type="protein sequence ID" value="AFUN002656-PA"/>
    <property type="gene ID" value="AFUN002656"/>
</dbReference>
<dbReference type="GO" id="GO:0004568">
    <property type="term" value="F:chitinase activity"/>
    <property type="evidence" value="ECO:0007669"/>
    <property type="project" value="TreeGrafter"/>
</dbReference>
<dbReference type="GO" id="GO:0005975">
    <property type="term" value="P:carbohydrate metabolic process"/>
    <property type="evidence" value="ECO:0007669"/>
    <property type="project" value="InterPro"/>
</dbReference>
<evidence type="ECO:0000256" key="3">
    <source>
        <dbReference type="ARBA" id="ARBA00022729"/>
    </source>
</evidence>
<feature type="signal peptide" evidence="4">
    <location>
        <begin position="1"/>
        <end position="26"/>
    </location>
</feature>
<dbReference type="SUPFAM" id="SSF57625">
    <property type="entry name" value="Invertebrate chitin-binding proteins"/>
    <property type="match status" value="1"/>
</dbReference>
<proteinExistence type="inferred from homology"/>
<evidence type="ECO:0000256" key="4">
    <source>
        <dbReference type="SAM" id="SignalP"/>
    </source>
</evidence>
<dbReference type="SUPFAM" id="SSF51445">
    <property type="entry name" value="(Trans)glycosidases"/>
    <property type="match status" value="1"/>
</dbReference>
<comment type="similarity">
    <text evidence="1">Belongs to the glycosyl hydrolase 18 family. Chitinase class II subfamily.</text>
</comment>
<dbReference type="Pfam" id="PF01607">
    <property type="entry name" value="CBM_14"/>
    <property type="match status" value="1"/>
</dbReference>
<dbReference type="Gene3D" id="3.20.20.80">
    <property type="entry name" value="Glycosidases"/>
    <property type="match status" value="2"/>
</dbReference>
<dbReference type="Gene3D" id="2.170.140.10">
    <property type="entry name" value="Chitin binding domain"/>
    <property type="match status" value="1"/>
</dbReference>
<feature type="domain" description="GH18" evidence="5">
    <location>
        <begin position="1"/>
        <end position="355"/>
    </location>
</feature>
<dbReference type="InterPro" id="IPR029070">
    <property type="entry name" value="Chitinase_insertion_sf"/>
</dbReference>
<accession>A0A182R8Z6</accession>
<dbReference type="InterPro" id="IPR036508">
    <property type="entry name" value="Chitin-bd_dom_sf"/>
</dbReference>
<dbReference type="InterPro" id="IPR001223">
    <property type="entry name" value="Glyco_hydro18_cat"/>
</dbReference>
<feature type="chain" id="PRO_5008134064" description="GH18 domain-containing protein" evidence="4">
    <location>
        <begin position="27"/>
        <end position="755"/>
    </location>
</feature>
<reference evidence="6" key="1">
    <citation type="submission" date="2020-05" db="UniProtKB">
        <authorList>
            <consortium name="EnsemblMetazoa"/>
        </authorList>
    </citation>
    <scope>IDENTIFICATION</scope>
    <source>
        <strain evidence="6">FUMOZ</strain>
    </source>
</reference>
<dbReference type="SMART" id="SM00636">
    <property type="entry name" value="Glyco_18"/>
    <property type="match status" value="1"/>
</dbReference>
<keyword evidence="3 4" id="KW-0732">Signal</keyword>
<dbReference type="PANTHER" id="PTHR11177">
    <property type="entry name" value="CHITINASE"/>
    <property type="match status" value="1"/>
</dbReference>
<dbReference type="GO" id="GO:0005576">
    <property type="term" value="C:extracellular region"/>
    <property type="evidence" value="ECO:0007669"/>
    <property type="project" value="InterPro"/>
</dbReference>
<dbReference type="GO" id="GO:0008061">
    <property type="term" value="F:chitin binding"/>
    <property type="evidence" value="ECO:0007669"/>
    <property type="project" value="UniProtKB-KW"/>
</dbReference>
<dbReference type="Pfam" id="PF00704">
    <property type="entry name" value="Glyco_hydro_18"/>
    <property type="match status" value="1"/>
</dbReference>
<dbReference type="AlphaFoldDB" id="A0A182R8Z6"/>
<dbReference type="InterPro" id="IPR002557">
    <property type="entry name" value="Chitin-bd_dom"/>
</dbReference>
<dbReference type="InterPro" id="IPR050314">
    <property type="entry name" value="Glycosyl_Hydrlase_18"/>
</dbReference>
<keyword evidence="2" id="KW-0147">Chitin-binding</keyword>
<dbReference type="Gene3D" id="3.10.50.10">
    <property type="match status" value="1"/>
</dbReference>
<dbReference type="InterPro" id="IPR017853">
    <property type="entry name" value="GH"/>
</dbReference>
<dbReference type="PANTHER" id="PTHR11177:SF399">
    <property type="entry name" value="CHITINASE 6, ISOFORM C"/>
    <property type="match status" value="1"/>
</dbReference>
<evidence type="ECO:0000256" key="1">
    <source>
        <dbReference type="ARBA" id="ARBA00009121"/>
    </source>
</evidence>
<dbReference type="PROSITE" id="PS51910">
    <property type="entry name" value="GH18_2"/>
    <property type="match status" value="1"/>
</dbReference>
<evidence type="ECO:0000256" key="2">
    <source>
        <dbReference type="ARBA" id="ARBA00022669"/>
    </source>
</evidence>
<dbReference type="VEuPathDB" id="VectorBase:AFUN2_000824"/>
<dbReference type="VEuPathDB" id="VectorBase:AFUN002656"/>
<protein>
    <recommendedName>
        <fullName evidence="5">GH18 domain-containing protein</fullName>
    </recommendedName>
</protein>